<dbReference type="AlphaFoldDB" id="X1B4Q3"/>
<sequence length="222" mass="26224">MKFKKGHKVLKKHRKKLMVLMKNNNPMSNPNTRKKATNTLINSYKIGKIKPWNKGLTKETDERLNKASVKQSEVRNRLLKEGKLESRKGKTYGEIFKNDYTNIGFQKGEKHPLFNNWSSSLPYDKLFNNKFKRAIRKRDNYICLKCGIHREKLSRALDVHHVNYNKLLSIPQNCCSLCRSCNIEINKNRKHWTKFFQSLLAEKYDYQYSENQEVILNLGGKK</sequence>
<accession>X1B4Q3</accession>
<evidence type="ECO:0000259" key="1">
    <source>
        <dbReference type="SMART" id="SM00507"/>
    </source>
</evidence>
<organism evidence="2">
    <name type="scientific">marine sediment metagenome</name>
    <dbReference type="NCBI Taxonomy" id="412755"/>
    <lineage>
        <taxon>unclassified sequences</taxon>
        <taxon>metagenomes</taxon>
        <taxon>ecological metagenomes</taxon>
    </lineage>
</organism>
<gene>
    <name evidence="2" type="ORF">S01H4_46274</name>
</gene>
<dbReference type="SMART" id="SM00507">
    <property type="entry name" value="HNHc"/>
    <property type="match status" value="1"/>
</dbReference>
<protein>
    <recommendedName>
        <fullName evidence="1">HNH nuclease domain-containing protein</fullName>
    </recommendedName>
</protein>
<dbReference type="EMBL" id="BART01025841">
    <property type="protein sequence ID" value="GAG90704.1"/>
    <property type="molecule type" value="Genomic_DNA"/>
</dbReference>
<feature type="domain" description="HNH nuclease" evidence="1">
    <location>
        <begin position="130"/>
        <end position="183"/>
    </location>
</feature>
<proteinExistence type="predicted"/>
<comment type="caution">
    <text evidence="2">The sequence shown here is derived from an EMBL/GenBank/DDBJ whole genome shotgun (WGS) entry which is preliminary data.</text>
</comment>
<dbReference type="InterPro" id="IPR003615">
    <property type="entry name" value="HNH_nuc"/>
</dbReference>
<name>X1B4Q3_9ZZZZ</name>
<reference evidence="2" key="1">
    <citation type="journal article" date="2014" name="Front. Microbiol.">
        <title>High frequency of phylogenetically diverse reductive dehalogenase-homologous genes in deep subseafloor sedimentary metagenomes.</title>
        <authorList>
            <person name="Kawai M."/>
            <person name="Futagami T."/>
            <person name="Toyoda A."/>
            <person name="Takaki Y."/>
            <person name="Nishi S."/>
            <person name="Hori S."/>
            <person name="Arai W."/>
            <person name="Tsubouchi T."/>
            <person name="Morono Y."/>
            <person name="Uchiyama I."/>
            <person name="Ito T."/>
            <person name="Fujiyama A."/>
            <person name="Inagaki F."/>
            <person name="Takami H."/>
        </authorList>
    </citation>
    <scope>NUCLEOTIDE SEQUENCE</scope>
    <source>
        <strain evidence="2">Expedition CK06-06</strain>
    </source>
</reference>
<evidence type="ECO:0000313" key="2">
    <source>
        <dbReference type="EMBL" id="GAG90704.1"/>
    </source>
</evidence>